<feature type="coiled-coil region" evidence="1">
    <location>
        <begin position="52"/>
        <end position="100"/>
    </location>
</feature>
<dbReference type="STRING" id="45235.A0A2K3PYM3"/>
<organism evidence="2 3">
    <name type="scientific">Tolypocladium capitatum</name>
    <dbReference type="NCBI Taxonomy" id="45235"/>
    <lineage>
        <taxon>Eukaryota</taxon>
        <taxon>Fungi</taxon>
        <taxon>Dikarya</taxon>
        <taxon>Ascomycota</taxon>
        <taxon>Pezizomycotina</taxon>
        <taxon>Sordariomycetes</taxon>
        <taxon>Hypocreomycetidae</taxon>
        <taxon>Hypocreales</taxon>
        <taxon>Ophiocordycipitaceae</taxon>
        <taxon>Tolypocladium</taxon>
    </lineage>
</organism>
<reference evidence="2 3" key="1">
    <citation type="submission" date="2017-08" db="EMBL/GenBank/DDBJ databases">
        <title>Harnessing the power of phylogenomics to disentangle the directionality and signatures of interkingdom host jumping in the parasitic fungal genus Tolypocladium.</title>
        <authorList>
            <person name="Quandt C.A."/>
            <person name="Patterson W."/>
            <person name="Spatafora J.W."/>
        </authorList>
    </citation>
    <scope>NUCLEOTIDE SEQUENCE [LARGE SCALE GENOMIC DNA]</scope>
    <source>
        <strain evidence="2 3">CBS 113982</strain>
    </source>
</reference>
<name>A0A2K3PYM3_9HYPO</name>
<keyword evidence="1" id="KW-0175">Coiled coil</keyword>
<dbReference type="AlphaFoldDB" id="A0A2K3PYM3"/>
<accession>A0A2K3PYM3</accession>
<protein>
    <submittedName>
        <fullName evidence="2">Uncharacterized protein</fullName>
    </submittedName>
</protein>
<sequence length="180" mass="19618">MEQNAALRQPNFSVAAGGLRLAAEHLELCENLPSVDGGARLMQTMDAVLVQLTLLNQKVDGLDRRMEGLEHRMDGLERRMDGLVNRMDGLERKVTVSERNGATRMENSTAVRREASLAPLFSPETGTEIPGCPNTVEEAGAMSARDVDRVLRQLGASTAGNPQDRRRRLLLALGVTTQAV</sequence>
<evidence type="ECO:0000313" key="3">
    <source>
        <dbReference type="Proteomes" id="UP000236621"/>
    </source>
</evidence>
<proteinExistence type="predicted"/>
<dbReference type="EMBL" id="NRSZ01001281">
    <property type="protein sequence ID" value="PNY20398.1"/>
    <property type="molecule type" value="Genomic_DNA"/>
</dbReference>
<comment type="caution">
    <text evidence="2">The sequence shown here is derived from an EMBL/GenBank/DDBJ whole genome shotgun (WGS) entry which is preliminary data.</text>
</comment>
<dbReference type="OrthoDB" id="4957064at2759"/>
<evidence type="ECO:0000313" key="2">
    <source>
        <dbReference type="EMBL" id="PNY20398.1"/>
    </source>
</evidence>
<gene>
    <name evidence="2" type="ORF">TCAP_07424</name>
</gene>
<dbReference type="Proteomes" id="UP000236621">
    <property type="component" value="Unassembled WGS sequence"/>
</dbReference>
<evidence type="ECO:0000256" key="1">
    <source>
        <dbReference type="SAM" id="Coils"/>
    </source>
</evidence>
<keyword evidence="3" id="KW-1185">Reference proteome</keyword>
<dbReference type="SUPFAM" id="SSF57997">
    <property type="entry name" value="Tropomyosin"/>
    <property type="match status" value="1"/>
</dbReference>
<dbReference type="Gene3D" id="1.20.1260.80">
    <property type="match status" value="1"/>
</dbReference>